<comment type="caution">
    <text evidence="1">The sequence shown here is derived from an EMBL/GenBank/DDBJ whole genome shotgun (WGS) entry which is preliminary data.</text>
</comment>
<dbReference type="Proteomes" id="UP001626550">
    <property type="component" value="Unassembled WGS sequence"/>
</dbReference>
<name>A0ABD2PZH5_9PLAT</name>
<evidence type="ECO:0000313" key="1">
    <source>
        <dbReference type="EMBL" id="KAL3311256.1"/>
    </source>
</evidence>
<dbReference type="InterPro" id="IPR011990">
    <property type="entry name" value="TPR-like_helical_dom_sf"/>
</dbReference>
<dbReference type="Gene3D" id="1.25.40.10">
    <property type="entry name" value="Tetratricopeptide repeat domain"/>
    <property type="match status" value="1"/>
</dbReference>
<accession>A0ABD2PZH5</accession>
<dbReference type="EMBL" id="JBJKFK010002335">
    <property type="protein sequence ID" value="KAL3311256.1"/>
    <property type="molecule type" value="Genomic_DNA"/>
</dbReference>
<dbReference type="InterPro" id="IPR039340">
    <property type="entry name" value="Tfc4/TFIIIC-102/Sfc4"/>
</dbReference>
<organism evidence="1 2">
    <name type="scientific">Cichlidogyrus casuarinus</name>
    <dbReference type="NCBI Taxonomy" id="1844966"/>
    <lineage>
        <taxon>Eukaryota</taxon>
        <taxon>Metazoa</taxon>
        <taxon>Spiralia</taxon>
        <taxon>Lophotrochozoa</taxon>
        <taxon>Platyhelminthes</taxon>
        <taxon>Monogenea</taxon>
        <taxon>Monopisthocotylea</taxon>
        <taxon>Dactylogyridea</taxon>
        <taxon>Ancyrocephalidae</taxon>
        <taxon>Cichlidogyrus</taxon>
    </lineage>
</organism>
<dbReference type="PANTHER" id="PTHR23082:SF0">
    <property type="entry name" value="GENERAL TRANSCRIPTION FACTOR 3C POLYPEPTIDE 3"/>
    <property type="match status" value="1"/>
</dbReference>
<dbReference type="AlphaFoldDB" id="A0ABD2PZH5"/>
<evidence type="ECO:0000313" key="2">
    <source>
        <dbReference type="Proteomes" id="UP001626550"/>
    </source>
</evidence>
<dbReference type="SUPFAM" id="SSF48452">
    <property type="entry name" value="TPR-like"/>
    <property type="match status" value="1"/>
</dbReference>
<reference evidence="1 2" key="1">
    <citation type="submission" date="2024-11" db="EMBL/GenBank/DDBJ databases">
        <title>Adaptive evolution of stress response genes in parasites aligns with host niche diversity.</title>
        <authorList>
            <person name="Hahn C."/>
            <person name="Resl P."/>
        </authorList>
    </citation>
    <scope>NUCLEOTIDE SEQUENCE [LARGE SCALE GENOMIC DNA]</scope>
    <source>
        <strain evidence="1">EGGRZ-B1_66</strain>
        <tissue evidence="1">Body</tissue>
    </source>
</reference>
<protein>
    <submittedName>
        <fullName evidence="1">General transcription factor IIIC, polypeptide 3</fullName>
    </submittedName>
</protein>
<gene>
    <name evidence="1" type="primary">GTF3C3_2</name>
    <name evidence="1" type="ORF">Ciccas_010164</name>
</gene>
<sequence length="93" mass="10778">MQTFAFLNEYRKLRGECQEVYYNLGRACQHLSLHGHAINFYKKALSMPVTGNTSEESQVLDLTYEIGYNLYQLYLSIGAKPMAYLTLQKYLVI</sequence>
<dbReference type="PANTHER" id="PTHR23082">
    <property type="entry name" value="TRANSCRIPTION INITIATION FACTOR IIIC TFIIIC , POLYPEPTIDE 3-RELATED"/>
    <property type="match status" value="1"/>
</dbReference>
<keyword evidence="2" id="KW-1185">Reference proteome</keyword>
<proteinExistence type="predicted"/>